<evidence type="ECO:0000313" key="3">
    <source>
        <dbReference type="Proteomes" id="UP000319142"/>
    </source>
</evidence>
<dbReference type="RefSeq" id="WP_273131374.1">
    <property type="nucleotide sequence ID" value="NZ_VMRX01000001.1"/>
</dbReference>
<dbReference type="EMBL" id="VMRX01000001">
    <property type="protein sequence ID" value="TVT36172.1"/>
    <property type="molecule type" value="Genomic_DNA"/>
</dbReference>
<proteinExistence type="predicted"/>
<comment type="caution">
    <text evidence="2">The sequence shown here is derived from an EMBL/GenBank/DDBJ whole genome shotgun (WGS) entry which is preliminary data.</text>
</comment>
<protein>
    <submittedName>
        <fullName evidence="2">Uncharacterized protein</fullName>
    </submittedName>
</protein>
<dbReference type="AlphaFoldDB" id="A0A558BI45"/>
<sequence>MRHSCLFVAISLALLTLSGCRVESGGSDDSSAFNPADDVDLTFRTFELADTEQAPDTLSFTRFSDFYPGIEPAGNDDTAGNQELVESIRRHIDQFIGAQPTDDGKAYTRVRNPLDLMNQVISVGRVDNFDDGRRYIRERIASGEAGNYNTRSAGAIIRFTDQDAVANQEALNNRQWFYQTLDWRYQPPAENLNGKVYRVIQYVARNVEEREREQQPQLLSLLSGSRFNANEFSNLGYNQPEFATVDYVSRSYGGIELRQEFAAEAQKDTLYIKSPDQQILDLSSYQSADADPSPDCIRVELNYAMSEVRLYTSNNEPARVPDRQADPVDYPTEEDIPRVPNENNCTYQPEDQAITLWSAESAANRQ</sequence>
<organism evidence="2 3">
    <name type="scientific">Marinobacter vinifirmus</name>
    <dbReference type="NCBI Taxonomy" id="355591"/>
    <lineage>
        <taxon>Bacteria</taxon>
        <taxon>Pseudomonadati</taxon>
        <taxon>Pseudomonadota</taxon>
        <taxon>Gammaproteobacteria</taxon>
        <taxon>Pseudomonadales</taxon>
        <taxon>Marinobacteraceae</taxon>
        <taxon>Marinobacter</taxon>
    </lineage>
</organism>
<dbReference type="PROSITE" id="PS51257">
    <property type="entry name" value="PROKAR_LIPOPROTEIN"/>
    <property type="match status" value="1"/>
</dbReference>
<dbReference type="Proteomes" id="UP000319142">
    <property type="component" value="Unassembled WGS sequence"/>
</dbReference>
<accession>A0A558BI45</accession>
<reference evidence="2 3" key="1">
    <citation type="submission" date="2019-07" db="EMBL/GenBank/DDBJ databases">
        <title>The pathways for chlorine oxyanion respiration interact through the shared metabolite chlorate.</title>
        <authorList>
            <person name="Barnum T.P."/>
            <person name="Cheng Y."/>
            <person name="Hill K.A."/>
            <person name="Lucas L.N."/>
            <person name="Carlson H.K."/>
            <person name="Coates J.D."/>
        </authorList>
    </citation>
    <scope>NUCLEOTIDE SEQUENCE [LARGE SCALE GENOMIC DNA]</scope>
    <source>
        <strain evidence="2">UCB</strain>
    </source>
</reference>
<evidence type="ECO:0000256" key="1">
    <source>
        <dbReference type="SAM" id="MobiDB-lite"/>
    </source>
</evidence>
<feature type="region of interest" description="Disordered" evidence="1">
    <location>
        <begin position="314"/>
        <end position="344"/>
    </location>
</feature>
<gene>
    <name evidence="2" type="ORF">FHK81_00405</name>
</gene>
<evidence type="ECO:0000313" key="2">
    <source>
        <dbReference type="EMBL" id="TVT36172.1"/>
    </source>
</evidence>
<name>A0A558BI45_9GAMM</name>